<dbReference type="NCBIfam" id="NF037995">
    <property type="entry name" value="TRAP_S1"/>
    <property type="match status" value="1"/>
</dbReference>
<dbReference type="NCBIfam" id="TIGR00787">
    <property type="entry name" value="dctP"/>
    <property type="match status" value="1"/>
</dbReference>
<protein>
    <submittedName>
        <fullName evidence="5">TRAP transporter substrate-binding protein</fullName>
    </submittedName>
</protein>
<dbReference type="Proteomes" id="UP001377160">
    <property type="component" value="Unassembled WGS sequence"/>
</dbReference>
<organism evidence="5 6">
    <name type="scientific">Vibrio echinoideorum</name>
    <dbReference type="NCBI Taxonomy" id="2100116"/>
    <lineage>
        <taxon>Bacteria</taxon>
        <taxon>Pseudomonadati</taxon>
        <taxon>Pseudomonadota</taxon>
        <taxon>Gammaproteobacteria</taxon>
        <taxon>Vibrionales</taxon>
        <taxon>Vibrionaceae</taxon>
        <taxon>Vibrio</taxon>
    </lineage>
</organism>
<dbReference type="Pfam" id="PF03480">
    <property type="entry name" value="DctP"/>
    <property type="match status" value="1"/>
</dbReference>
<dbReference type="EMBL" id="JBANDX010000002">
    <property type="protein sequence ID" value="MEL0607568.1"/>
    <property type="molecule type" value="Genomic_DNA"/>
</dbReference>
<dbReference type="RefSeq" id="WP_341634427.1">
    <property type="nucleotide sequence ID" value="NZ_JBANDX010000002.1"/>
</dbReference>
<evidence type="ECO:0000256" key="2">
    <source>
        <dbReference type="ARBA" id="ARBA00022448"/>
    </source>
</evidence>
<keyword evidence="3 4" id="KW-0732">Signal</keyword>
<dbReference type="InterPro" id="IPR018389">
    <property type="entry name" value="DctP_fam"/>
</dbReference>
<dbReference type="PANTHER" id="PTHR33376:SF7">
    <property type="entry name" value="C4-DICARBOXYLATE-BINDING PROTEIN DCTB"/>
    <property type="match status" value="1"/>
</dbReference>
<dbReference type="Gene3D" id="3.40.190.170">
    <property type="entry name" value="Bacterial extracellular solute-binding protein, family 7"/>
    <property type="match status" value="1"/>
</dbReference>
<evidence type="ECO:0000313" key="5">
    <source>
        <dbReference type="EMBL" id="MEL0607568.1"/>
    </source>
</evidence>
<sequence length="331" mass="37064">MNKFVLTAAVSMLALSTSALAATTIRIGHGANENYHLHRALEKFKEDVETKSQGEFEVQIFPSSQMGPDREMIEGVQSGMLQMAVSPSSFYSSWDSSFDVVELPFIYPSKQVALDTVHSAAGDKMLDRLNNMNLQGLGWLENGVRHVSNSKRPITSPEDLQGLKIRTMKVPAHVKTFNSLNATATPMNFGEVYSGLQQGVVDGQENPIAHIYSQRFYEVQDYVSLTGHVITFYIPAMNLEFWHSLSQDDQQLISTAMRDAEIYQQELVTQEEGAQIESFKKSGTQVNSLTEADLQQFIDATEPVRQEYKNKLGADVYDTWMKAIKENSTQS</sequence>
<evidence type="ECO:0000313" key="6">
    <source>
        <dbReference type="Proteomes" id="UP001377160"/>
    </source>
</evidence>
<feature type="signal peptide" evidence="4">
    <location>
        <begin position="1"/>
        <end position="21"/>
    </location>
</feature>
<proteinExistence type="inferred from homology"/>
<comment type="similarity">
    <text evidence="1">Belongs to the bacterial solute-binding protein 7 family.</text>
</comment>
<keyword evidence="2" id="KW-0813">Transport</keyword>
<dbReference type="InterPro" id="IPR038404">
    <property type="entry name" value="TRAP_DctP_sf"/>
</dbReference>
<feature type="chain" id="PRO_5046906829" evidence="4">
    <location>
        <begin position="22"/>
        <end position="331"/>
    </location>
</feature>
<evidence type="ECO:0000256" key="4">
    <source>
        <dbReference type="SAM" id="SignalP"/>
    </source>
</evidence>
<dbReference type="InterPro" id="IPR004682">
    <property type="entry name" value="TRAP_DctP"/>
</dbReference>
<name>A0ABU9FMY7_9VIBR</name>
<keyword evidence="6" id="KW-1185">Reference proteome</keyword>
<dbReference type="CDD" id="cd13603">
    <property type="entry name" value="PBP2_TRAP_Siap_TeaA_like"/>
    <property type="match status" value="1"/>
</dbReference>
<gene>
    <name evidence="5" type="ORF">V8Z71_04560</name>
</gene>
<accession>A0ABU9FMY7</accession>
<dbReference type="PANTHER" id="PTHR33376">
    <property type="match status" value="1"/>
</dbReference>
<dbReference type="PIRSF" id="PIRSF006470">
    <property type="entry name" value="DctB"/>
    <property type="match status" value="1"/>
</dbReference>
<comment type="caution">
    <text evidence="5">The sequence shown here is derived from an EMBL/GenBank/DDBJ whole genome shotgun (WGS) entry which is preliminary data.</text>
</comment>
<reference evidence="5 6" key="1">
    <citation type="submission" date="2024-02" db="EMBL/GenBank/DDBJ databases">
        <title>Bacteria isolated from the canopy kelp, Nereocystis luetkeana.</title>
        <authorList>
            <person name="Pfister C.A."/>
            <person name="Younker I.T."/>
            <person name="Light S.H."/>
        </authorList>
    </citation>
    <scope>NUCLEOTIDE SEQUENCE [LARGE SCALE GENOMIC DNA]</scope>
    <source>
        <strain evidence="5 6">TI.1.15</strain>
    </source>
</reference>
<evidence type="ECO:0000256" key="3">
    <source>
        <dbReference type="ARBA" id="ARBA00022729"/>
    </source>
</evidence>
<evidence type="ECO:0000256" key="1">
    <source>
        <dbReference type="ARBA" id="ARBA00009023"/>
    </source>
</evidence>